<dbReference type="AlphaFoldDB" id="A0A941IL17"/>
<proteinExistence type="predicted"/>
<protein>
    <submittedName>
        <fullName evidence="1">Uncharacterized protein</fullName>
    </submittedName>
</protein>
<name>A0A941IL17_9ACTN</name>
<keyword evidence="2" id="KW-1185">Reference proteome</keyword>
<dbReference type="NCBIfam" id="NF040567">
    <property type="entry name" value="SCO2524_fam"/>
    <property type="match status" value="1"/>
</dbReference>
<comment type="caution">
    <text evidence="1">The sequence shown here is derived from an EMBL/GenBank/DDBJ whole genome shotgun (WGS) entry which is preliminary data.</text>
</comment>
<sequence>MWRSFAHTVRPDGAWVWGGREDSNSISDAEQLLVLLYPATELEGFSIDRPDSTEDDVLSALAGLGDRIQLPRMVIDILWDYLSRHTDKNGEPVFNGGDYVSSLDPNEAPSEEQRRLDLVESYSMSVTLCLAAAGFSKSFSASVTRPALRARLAEVDEAINRRLTAAMVGLLRSFTLNVLDAGSQAESNLLTMLGQGRSVGRDSLSMLHRDLEPVRSLLPDLSIGVAQEADLFDNPDRLFECGWTWGVAADAPPVELSAEHAFIQPPGYAASRPSLYFTVSALDGLGDLFSPRTRRLSLLSGDQQRLASALQLRWDLAQQYWSTIARFGGDRWPLEDVPWLTTFEDESEYYTLLVFSILLQDRVSRRITDDDLTRAVAVLEELAMRGRITRRITRGDSAIGLHTPGVPIELAGSEAIGPPAVWYAADFAVMLAKRAVQAAGLSGQPEARNRLLTIAERSMDHLARRRLKTGPSEGLWDDAAAILPDGTGGGGDRLPSWHMNERMMEFMVASANMYTRVPLRTNRISDTARSLLIEVDHVLGRELLMASGEGDSQLMIMLRQMQGRLASAQQVFPELPGTALALAAEMLRELAELSSARQGALRRL</sequence>
<gene>
    <name evidence="1" type="ORF">KDK95_24695</name>
</gene>
<dbReference type="InterPro" id="IPR049777">
    <property type="entry name" value="SCO2524-like"/>
</dbReference>
<dbReference type="EMBL" id="JAGSOH010000089">
    <property type="protein sequence ID" value="MBR7829527.1"/>
    <property type="molecule type" value="Genomic_DNA"/>
</dbReference>
<organism evidence="1 2">
    <name type="scientific">Actinospica acidithermotolerans</name>
    <dbReference type="NCBI Taxonomy" id="2828514"/>
    <lineage>
        <taxon>Bacteria</taxon>
        <taxon>Bacillati</taxon>
        <taxon>Actinomycetota</taxon>
        <taxon>Actinomycetes</taxon>
        <taxon>Catenulisporales</taxon>
        <taxon>Actinospicaceae</taxon>
        <taxon>Actinospica</taxon>
    </lineage>
</organism>
<evidence type="ECO:0000313" key="2">
    <source>
        <dbReference type="Proteomes" id="UP000676325"/>
    </source>
</evidence>
<reference evidence="1" key="1">
    <citation type="submission" date="2021-04" db="EMBL/GenBank/DDBJ databases">
        <title>Genome based classification of Actinospica acidithermotolerans sp. nov., an actinobacterium isolated from an Indonesian hot spring.</title>
        <authorList>
            <person name="Kusuma A.B."/>
            <person name="Putra K.E."/>
            <person name="Nafisah S."/>
            <person name="Loh J."/>
            <person name="Nouioui I."/>
            <person name="Goodfellow M."/>
        </authorList>
    </citation>
    <scope>NUCLEOTIDE SEQUENCE</scope>
    <source>
        <strain evidence="1">MGRD01-02</strain>
    </source>
</reference>
<dbReference type="Proteomes" id="UP000676325">
    <property type="component" value="Unassembled WGS sequence"/>
</dbReference>
<accession>A0A941IL17</accession>
<evidence type="ECO:0000313" key="1">
    <source>
        <dbReference type="EMBL" id="MBR7829527.1"/>
    </source>
</evidence>